<dbReference type="PRINTS" id="PR00932">
    <property type="entry name" value="AMINO1PTASE"/>
</dbReference>
<dbReference type="PANTHER" id="PTHR28570:SF3">
    <property type="entry name" value="ASPARTYL AMINOPEPTIDASE"/>
    <property type="match status" value="1"/>
</dbReference>
<dbReference type="GO" id="GO:0006508">
    <property type="term" value="P:proteolysis"/>
    <property type="evidence" value="ECO:0007669"/>
    <property type="project" value="UniProtKB-KW"/>
</dbReference>
<comment type="catalytic activity">
    <reaction evidence="1">
        <text>Release of an N-terminal aspartate or glutamate from a peptide, with a preference for aspartate.</text>
        <dbReference type="EC" id="3.4.11.21"/>
    </reaction>
</comment>
<evidence type="ECO:0000256" key="7">
    <source>
        <dbReference type="ARBA" id="ARBA00022723"/>
    </source>
</evidence>
<dbReference type="GO" id="GO:0008237">
    <property type="term" value="F:metallopeptidase activity"/>
    <property type="evidence" value="ECO:0007669"/>
    <property type="project" value="UniProtKB-KW"/>
</dbReference>
<evidence type="ECO:0000256" key="4">
    <source>
        <dbReference type="ARBA" id="ARBA00011965"/>
    </source>
</evidence>
<proteinExistence type="inferred from homology"/>
<evidence type="ECO:0000256" key="3">
    <source>
        <dbReference type="ARBA" id="ARBA00008290"/>
    </source>
</evidence>
<dbReference type="Gene3D" id="2.30.250.10">
    <property type="entry name" value="Aminopeptidase i, Domain 2"/>
    <property type="match status" value="1"/>
</dbReference>
<evidence type="ECO:0000256" key="6">
    <source>
        <dbReference type="ARBA" id="ARBA00022670"/>
    </source>
</evidence>
<evidence type="ECO:0000313" key="12">
    <source>
        <dbReference type="EMBL" id="KCW51475.1"/>
    </source>
</evidence>
<evidence type="ECO:0000256" key="11">
    <source>
        <dbReference type="RuleBase" id="RU004386"/>
    </source>
</evidence>
<comment type="similarity">
    <text evidence="3 11">Belongs to the peptidase M18 family.</text>
</comment>
<dbReference type="SUPFAM" id="SSF53187">
    <property type="entry name" value="Zn-dependent exopeptidases"/>
    <property type="match status" value="1"/>
</dbReference>
<evidence type="ECO:0000256" key="5">
    <source>
        <dbReference type="ARBA" id="ARBA00022438"/>
    </source>
</evidence>
<dbReference type="Gene3D" id="3.40.630.10">
    <property type="entry name" value="Zn peptidases"/>
    <property type="match status" value="1"/>
</dbReference>
<evidence type="ECO:0000256" key="9">
    <source>
        <dbReference type="ARBA" id="ARBA00022833"/>
    </source>
</evidence>
<dbReference type="EMBL" id="KK198762">
    <property type="protein sequence ID" value="KCW51475.1"/>
    <property type="molecule type" value="Genomic_DNA"/>
</dbReference>
<sequence>MLFTFVFPAEAKRQLIDAEFYFLNENDEWNLRPGGHYFTRNMSSLIALAVEERYDVGSGFHVIAAQADSPCLKLKPKSASTKFNYVTVNVQTYGGDLWHTWFDRDRSVGGRVIREIVMVPFYTETSFTSTHFSHTP</sequence>
<dbReference type="AlphaFoldDB" id="A0A059ADN5"/>
<dbReference type="Pfam" id="PF02127">
    <property type="entry name" value="Peptidase_M18"/>
    <property type="match status" value="1"/>
</dbReference>
<protein>
    <recommendedName>
        <fullName evidence="4">aspartyl aminopeptidase</fullName>
        <ecNumber evidence="4">3.4.11.21</ecNumber>
    </recommendedName>
</protein>
<evidence type="ECO:0000256" key="8">
    <source>
        <dbReference type="ARBA" id="ARBA00022801"/>
    </source>
</evidence>
<dbReference type="InterPro" id="IPR001948">
    <property type="entry name" value="Peptidase_M18"/>
</dbReference>
<keyword evidence="9 11" id="KW-0862">Zinc</keyword>
<keyword evidence="10 11" id="KW-0482">Metalloprotease</keyword>
<dbReference type="GO" id="GO:0004177">
    <property type="term" value="F:aminopeptidase activity"/>
    <property type="evidence" value="ECO:0007669"/>
    <property type="project" value="UniProtKB-KW"/>
</dbReference>
<dbReference type="SUPFAM" id="SSF101821">
    <property type="entry name" value="Aminopeptidase/glucanase lid domain"/>
    <property type="match status" value="1"/>
</dbReference>
<evidence type="ECO:0000256" key="2">
    <source>
        <dbReference type="ARBA" id="ARBA00001947"/>
    </source>
</evidence>
<keyword evidence="6 11" id="KW-0645">Protease</keyword>
<evidence type="ECO:0000256" key="10">
    <source>
        <dbReference type="ARBA" id="ARBA00023049"/>
    </source>
</evidence>
<dbReference type="PANTHER" id="PTHR28570">
    <property type="entry name" value="ASPARTYL AMINOPEPTIDASE"/>
    <property type="match status" value="1"/>
</dbReference>
<accession>A0A059ADN5</accession>
<dbReference type="OMA" id="GHYFTRN"/>
<keyword evidence="8 11" id="KW-0378">Hydrolase</keyword>
<dbReference type="STRING" id="71139.A0A059ADN5"/>
<evidence type="ECO:0000256" key="1">
    <source>
        <dbReference type="ARBA" id="ARBA00001335"/>
    </source>
</evidence>
<gene>
    <name evidence="12" type="ORF">EUGRSUZ_J00996</name>
</gene>
<name>A0A059ADN5_EUCGR</name>
<keyword evidence="5 11" id="KW-0031">Aminopeptidase</keyword>
<organism evidence="12">
    <name type="scientific">Eucalyptus grandis</name>
    <name type="common">Flooded gum</name>
    <dbReference type="NCBI Taxonomy" id="71139"/>
    <lineage>
        <taxon>Eukaryota</taxon>
        <taxon>Viridiplantae</taxon>
        <taxon>Streptophyta</taxon>
        <taxon>Embryophyta</taxon>
        <taxon>Tracheophyta</taxon>
        <taxon>Spermatophyta</taxon>
        <taxon>Magnoliopsida</taxon>
        <taxon>eudicotyledons</taxon>
        <taxon>Gunneridae</taxon>
        <taxon>Pentapetalae</taxon>
        <taxon>rosids</taxon>
        <taxon>malvids</taxon>
        <taxon>Myrtales</taxon>
        <taxon>Myrtaceae</taxon>
        <taxon>Myrtoideae</taxon>
        <taxon>Eucalypteae</taxon>
        <taxon>Eucalyptus</taxon>
    </lineage>
</organism>
<reference evidence="12" key="1">
    <citation type="submission" date="2013-07" db="EMBL/GenBank/DDBJ databases">
        <title>The genome of Eucalyptus grandis.</title>
        <authorList>
            <person name="Schmutz J."/>
            <person name="Hayes R."/>
            <person name="Myburg A."/>
            <person name="Tuskan G."/>
            <person name="Grattapaglia D."/>
            <person name="Rokhsar D.S."/>
        </authorList>
    </citation>
    <scope>NUCLEOTIDE SEQUENCE</scope>
    <source>
        <tissue evidence="12">Leaf extractions</tissue>
    </source>
</reference>
<dbReference type="GO" id="GO:0005737">
    <property type="term" value="C:cytoplasm"/>
    <property type="evidence" value="ECO:0007669"/>
    <property type="project" value="UniProtKB-ARBA"/>
</dbReference>
<dbReference type="GO" id="GO:0008270">
    <property type="term" value="F:zinc ion binding"/>
    <property type="evidence" value="ECO:0007669"/>
    <property type="project" value="InterPro"/>
</dbReference>
<dbReference type="Gramene" id="KCW51475">
    <property type="protein sequence ID" value="KCW51475"/>
    <property type="gene ID" value="EUGRSUZ_J00996"/>
</dbReference>
<dbReference type="InterPro" id="IPR023358">
    <property type="entry name" value="Peptidase_M18_dom2"/>
</dbReference>
<comment type="cofactor">
    <cofactor evidence="2">
        <name>Zn(2+)</name>
        <dbReference type="ChEBI" id="CHEBI:29105"/>
    </cofactor>
</comment>
<keyword evidence="7 11" id="KW-0479">Metal-binding</keyword>
<dbReference type="EC" id="3.4.11.21" evidence="4"/>
<dbReference type="InParanoid" id="A0A059ADN5"/>